<organism evidence="2 3">
    <name type="scientific">Pseudohoeflea suaedae</name>
    <dbReference type="NCBI Taxonomy" id="877384"/>
    <lineage>
        <taxon>Bacteria</taxon>
        <taxon>Pseudomonadati</taxon>
        <taxon>Pseudomonadota</taxon>
        <taxon>Alphaproteobacteria</taxon>
        <taxon>Hyphomicrobiales</taxon>
        <taxon>Rhizobiaceae</taxon>
        <taxon>Pseudohoeflea</taxon>
    </lineage>
</organism>
<comment type="caution">
    <text evidence="2">The sequence shown here is derived from an EMBL/GenBank/DDBJ whole genome shotgun (WGS) entry which is preliminary data.</text>
</comment>
<dbReference type="InterPro" id="IPR017481">
    <property type="entry name" value="CHP03032"/>
</dbReference>
<dbReference type="EMBL" id="SMSI01000005">
    <property type="protein sequence ID" value="TDH33944.1"/>
    <property type="molecule type" value="Genomic_DNA"/>
</dbReference>
<reference evidence="2 3" key="1">
    <citation type="journal article" date="2013" name="Int. J. Syst. Evol. Microbiol.">
        <title>Hoeflea suaedae sp. nov., an endophytic bacterium isolated from the root of the halophyte Suaeda maritima.</title>
        <authorList>
            <person name="Chung E.J."/>
            <person name="Park J.A."/>
            <person name="Pramanik P."/>
            <person name="Bibi F."/>
            <person name="Jeon C.O."/>
            <person name="Chung Y.R."/>
        </authorList>
    </citation>
    <scope>NUCLEOTIDE SEQUENCE [LARGE SCALE GENOMIC DNA]</scope>
    <source>
        <strain evidence="2 3">YC6898</strain>
    </source>
</reference>
<evidence type="ECO:0000313" key="3">
    <source>
        <dbReference type="Proteomes" id="UP000295131"/>
    </source>
</evidence>
<dbReference type="NCBIfam" id="TIGR03032">
    <property type="entry name" value="TIGR03032 family protein"/>
    <property type="match status" value="1"/>
</dbReference>
<dbReference type="Pfam" id="PF16261">
    <property type="entry name" value="DUF4915"/>
    <property type="match status" value="1"/>
</dbReference>
<sequence>MRARIFARNAKRIAQAANPQPGHPDGLMVVSAANRRYDTKSLQLQTLDQIMSESKDRKTAAMPKAIVAGDGVGVEDENPFHITYTSGLVAWMHANRLSLGFSTYTKGKTVLIGPGPRGNVAVSERSFDHAMALRVTETGLYLSTRHQVWRFENGLDAGAHFEGWDRLYMPRRCDVTGAVDVHDIHLDKDGRLLVAVTLYNCLAVLDGNGSFSPIWRPSFIDVMVNEDRCHFNGFCMEDGDPAYATVIGASNTAAGWREHRADGGMVIDIRTDAVVVGGLAMPHTPRLYKGELYVLEAGSGWFGKVDRKAGTFERITWCPGFLRGLTFIGDYAVIGLSKPRNKVFSGLPLDEELKTRGVEPECAVYVIRLSTGEICHKLAITGAVEEIYDTAIFPGTLQPMLIGTQNEEIAKYVAIGPDSSGRA</sequence>
<feature type="domain" description="Conserved hypothetical protein CHP03032" evidence="1">
    <location>
        <begin position="88"/>
        <end position="401"/>
    </location>
</feature>
<dbReference type="Proteomes" id="UP000295131">
    <property type="component" value="Unassembled WGS sequence"/>
</dbReference>
<accession>A0A4R5PHA8</accession>
<keyword evidence="3" id="KW-1185">Reference proteome</keyword>
<evidence type="ECO:0000259" key="1">
    <source>
        <dbReference type="Pfam" id="PF16261"/>
    </source>
</evidence>
<proteinExistence type="predicted"/>
<evidence type="ECO:0000313" key="2">
    <source>
        <dbReference type="EMBL" id="TDH33944.1"/>
    </source>
</evidence>
<dbReference type="SUPFAM" id="SSF63829">
    <property type="entry name" value="Calcium-dependent phosphotriesterase"/>
    <property type="match status" value="1"/>
</dbReference>
<name>A0A4R5PHA8_9HYPH</name>
<gene>
    <name evidence="2" type="ORF">E2A64_17685</name>
</gene>
<dbReference type="AlphaFoldDB" id="A0A4R5PHA8"/>
<protein>
    <submittedName>
        <fullName evidence="2">TIGR03032 family protein</fullName>
    </submittedName>
</protein>